<comment type="caution">
    <text evidence="2">The sequence shown here is derived from an EMBL/GenBank/DDBJ whole genome shotgun (WGS) entry which is preliminary data.</text>
</comment>
<evidence type="ECO:0000313" key="2">
    <source>
        <dbReference type="EMBL" id="OSZ56286.1"/>
    </source>
</evidence>
<organism evidence="2 3">
    <name type="scientific">Streptomyces pharetrae CZA14</name>
    <dbReference type="NCBI Taxonomy" id="1144883"/>
    <lineage>
        <taxon>Bacteria</taxon>
        <taxon>Bacillati</taxon>
        <taxon>Actinomycetota</taxon>
        <taxon>Actinomycetes</taxon>
        <taxon>Kitasatosporales</taxon>
        <taxon>Streptomycetaceae</taxon>
        <taxon>Streptomyces</taxon>
    </lineage>
</organism>
<dbReference type="EMBL" id="MRYD01000317">
    <property type="protein sequence ID" value="OSZ56286.1"/>
    <property type="molecule type" value="Genomic_DNA"/>
</dbReference>
<feature type="region of interest" description="Disordered" evidence="1">
    <location>
        <begin position="1"/>
        <end position="28"/>
    </location>
</feature>
<proteinExistence type="predicted"/>
<dbReference type="Proteomes" id="UP000194266">
    <property type="component" value="Unassembled WGS sequence"/>
</dbReference>
<accession>A0ABX3Y9Q3</accession>
<gene>
    <name evidence="2" type="ORF">OQI_33845</name>
</gene>
<reference evidence="2 3" key="1">
    <citation type="submission" date="2016-12" db="EMBL/GenBank/DDBJ databases">
        <title>Genome Mining:The Detection of Biosynthetic Gene Clusters to Aid in the Expression of Curamycin A produced by Streptomyces sp. strain CZA14.</title>
        <authorList>
            <person name="Durrell K.A."/>
            <person name="Kirby B.M."/>
            <person name="Khan W."/>
            <person name="Mthethwa T."/>
            <person name="Le Roes-Hill M."/>
        </authorList>
    </citation>
    <scope>NUCLEOTIDE SEQUENCE [LARGE SCALE GENOMIC DNA]</scope>
    <source>
        <strain evidence="2 3">CZA14</strain>
    </source>
</reference>
<evidence type="ECO:0000313" key="3">
    <source>
        <dbReference type="Proteomes" id="UP000194266"/>
    </source>
</evidence>
<evidence type="ECO:0000256" key="1">
    <source>
        <dbReference type="SAM" id="MobiDB-lite"/>
    </source>
</evidence>
<protein>
    <submittedName>
        <fullName evidence="2">Uncharacterized protein</fullName>
    </submittedName>
</protein>
<feature type="compositionally biased region" description="Basic and acidic residues" evidence="1">
    <location>
        <begin position="13"/>
        <end position="27"/>
    </location>
</feature>
<name>A0ABX3Y9Q3_9ACTN</name>
<sequence length="190" mass="20648">MASCTRPSWSVDVRTDPGEFRERHGGDAHACPNDTCDHGDRYERTTVRIVCRSCQAALVIRGEDASTSKGMTANTTYGYGHPPRTVAGLLLWPGEPWLNCGRLGSDEPYDYVVTRKGVTRPTEADIVGVITQGRSKRRAVIWQAGALPAPATYGRFNWGATNEDKPARTVAAAAKWMAARLAEQQAGGDQ</sequence>
<keyword evidence="3" id="KW-1185">Reference proteome</keyword>